<evidence type="ECO:0000313" key="8">
    <source>
        <dbReference type="Proteomes" id="UP000325372"/>
    </source>
</evidence>
<dbReference type="PANTHER" id="PTHR21716">
    <property type="entry name" value="TRANSMEMBRANE PROTEIN"/>
    <property type="match status" value="1"/>
</dbReference>
<feature type="transmembrane region" description="Helical" evidence="6">
    <location>
        <begin position="310"/>
        <end position="334"/>
    </location>
</feature>
<feature type="transmembrane region" description="Helical" evidence="6">
    <location>
        <begin position="57"/>
        <end position="86"/>
    </location>
</feature>
<evidence type="ECO:0000256" key="1">
    <source>
        <dbReference type="ARBA" id="ARBA00004141"/>
    </source>
</evidence>
<dbReference type="GO" id="GO:0016020">
    <property type="term" value="C:membrane"/>
    <property type="evidence" value="ECO:0007669"/>
    <property type="project" value="UniProtKB-SubCell"/>
</dbReference>
<feature type="transmembrane region" description="Helical" evidence="6">
    <location>
        <begin position="155"/>
        <end position="174"/>
    </location>
</feature>
<evidence type="ECO:0000256" key="5">
    <source>
        <dbReference type="ARBA" id="ARBA00023136"/>
    </source>
</evidence>
<evidence type="ECO:0000256" key="3">
    <source>
        <dbReference type="ARBA" id="ARBA00022692"/>
    </source>
</evidence>
<feature type="transmembrane region" description="Helical" evidence="6">
    <location>
        <begin position="209"/>
        <end position="232"/>
    </location>
</feature>
<reference evidence="7 8" key="1">
    <citation type="submission" date="2019-09" db="EMBL/GenBank/DDBJ databases">
        <title>Wenzhouxiangella sp. Genome sequencing and assembly.</title>
        <authorList>
            <person name="Zhang R."/>
        </authorList>
    </citation>
    <scope>NUCLEOTIDE SEQUENCE [LARGE SCALE GENOMIC DNA]</scope>
    <source>
        <strain evidence="7 8">W260</strain>
    </source>
</reference>
<name>A0A5N0TEK0_9GAMM</name>
<evidence type="ECO:0000313" key="7">
    <source>
        <dbReference type="EMBL" id="KAA9133410.1"/>
    </source>
</evidence>
<accession>A0A5N0TEK0</accession>
<sequence>MNSSRGWFILALLVLGGWLLWRLAPVITPFAAAAGIAYLSDPLVDRLETVTIRRWTLGRTLAVVIVFAGLVALFTVALLVIIPALVRQARELVEQMPEYLDWITHTAIPWVSTQLGLEGTLPDTGDMAQLLKDYWKEISGAAVGVMGTLGKGGQAVMGLVTNLVLIPVVAFYLMRDWDRLIAGIQSLLPRSRVNTINTLAREIDEVLGAFIRGQMLVMLGLGVIYSIGLWAIGLQMGFLIGMVAGLLSIVPYLGSFVGMALAVGIALFQFGDILHVVLVLGVFAVGQSLEGMVLTPFLVGDRIGLHPVAVIFAVLAGGQLFGFLGILLALPVAAAGNVIVRHVHDLYQHSAWYRDTGT</sequence>
<comment type="subcellular location">
    <subcellularLocation>
        <location evidence="1">Membrane</location>
        <topology evidence="1">Multi-pass membrane protein</topology>
    </subcellularLocation>
</comment>
<comment type="caution">
    <text evidence="7">The sequence shown here is derived from an EMBL/GenBank/DDBJ whole genome shotgun (WGS) entry which is preliminary data.</text>
</comment>
<gene>
    <name evidence="7" type="ORF">F3N42_03410</name>
</gene>
<feature type="transmembrane region" description="Helical" evidence="6">
    <location>
        <begin position="239"/>
        <end position="267"/>
    </location>
</feature>
<comment type="similarity">
    <text evidence="2">Belongs to the autoinducer-2 exporter (AI-2E) (TC 2.A.86) family.</text>
</comment>
<keyword evidence="4 6" id="KW-1133">Transmembrane helix</keyword>
<evidence type="ECO:0000256" key="4">
    <source>
        <dbReference type="ARBA" id="ARBA00022989"/>
    </source>
</evidence>
<keyword evidence="5 6" id="KW-0472">Membrane</keyword>
<organism evidence="7 8">
    <name type="scientific">Marinihelvus fidelis</name>
    <dbReference type="NCBI Taxonomy" id="2613842"/>
    <lineage>
        <taxon>Bacteria</taxon>
        <taxon>Pseudomonadati</taxon>
        <taxon>Pseudomonadota</taxon>
        <taxon>Gammaproteobacteria</taxon>
        <taxon>Chromatiales</taxon>
        <taxon>Wenzhouxiangellaceae</taxon>
        <taxon>Marinihelvus</taxon>
    </lineage>
</organism>
<dbReference type="Proteomes" id="UP000325372">
    <property type="component" value="Unassembled WGS sequence"/>
</dbReference>
<dbReference type="GO" id="GO:0055085">
    <property type="term" value="P:transmembrane transport"/>
    <property type="evidence" value="ECO:0007669"/>
    <property type="project" value="TreeGrafter"/>
</dbReference>
<dbReference type="InterPro" id="IPR002549">
    <property type="entry name" value="AI-2E-like"/>
</dbReference>
<dbReference type="Pfam" id="PF01594">
    <property type="entry name" value="AI-2E_transport"/>
    <property type="match status" value="1"/>
</dbReference>
<protein>
    <submittedName>
        <fullName evidence="7">AI-2E family transporter</fullName>
    </submittedName>
</protein>
<dbReference type="RefSeq" id="WP_150862969.1">
    <property type="nucleotide sequence ID" value="NZ_VYXP01000002.1"/>
</dbReference>
<keyword evidence="8" id="KW-1185">Reference proteome</keyword>
<feature type="transmembrane region" description="Helical" evidence="6">
    <location>
        <begin position="273"/>
        <end position="298"/>
    </location>
</feature>
<evidence type="ECO:0000256" key="6">
    <source>
        <dbReference type="SAM" id="Phobius"/>
    </source>
</evidence>
<proteinExistence type="inferred from homology"/>
<dbReference type="EMBL" id="VYXP01000002">
    <property type="protein sequence ID" value="KAA9133410.1"/>
    <property type="molecule type" value="Genomic_DNA"/>
</dbReference>
<keyword evidence="3 6" id="KW-0812">Transmembrane</keyword>
<dbReference type="PANTHER" id="PTHR21716:SF64">
    <property type="entry name" value="AI-2 TRANSPORT PROTEIN TQSA"/>
    <property type="match status" value="1"/>
</dbReference>
<evidence type="ECO:0000256" key="2">
    <source>
        <dbReference type="ARBA" id="ARBA00009773"/>
    </source>
</evidence>
<dbReference type="AlphaFoldDB" id="A0A5N0TEK0"/>